<proteinExistence type="predicted"/>
<evidence type="ECO:0000313" key="2">
    <source>
        <dbReference type="EMBL" id="OIQ64302.1"/>
    </source>
</evidence>
<dbReference type="EMBL" id="MLJW01008241">
    <property type="protein sequence ID" value="OIQ64302.1"/>
    <property type="molecule type" value="Genomic_DNA"/>
</dbReference>
<dbReference type="AlphaFoldDB" id="A0A1J5NZN5"/>
<protein>
    <submittedName>
        <fullName evidence="2">Uncharacterized protein</fullName>
    </submittedName>
</protein>
<name>A0A1J5NZN5_9ZZZZ</name>
<comment type="caution">
    <text evidence="2">The sequence shown here is derived from an EMBL/GenBank/DDBJ whole genome shotgun (WGS) entry which is preliminary data.</text>
</comment>
<organism evidence="2">
    <name type="scientific">mine drainage metagenome</name>
    <dbReference type="NCBI Taxonomy" id="410659"/>
    <lineage>
        <taxon>unclassified sequences</taxon>
        <taxon>metagenomes</taxon>
        <taxon>ecological metagenomes</taxon>
    </lineage>
</organism>
<evidence type="ECO:0000256" key="1">
    <source>
        <dbReference type="SAM" id="MobiDB-lite"/>
    </source>
</evidence>
<sequence>MPAEVSSGRSEEAVLSSTQAESAGSAAAAMFSTGAEPPMAAGSKVEVRIVSTFFTSEDFTVWIALPA</sequence>
<reference evidence="2" key="1">
    <citation type="submission" date="2016-10" db="EMBL/GenBank/DDBJ databases">
        <title>Sequence of Gallionella enrichment culture.</title>
        <authorList>
            <person name="Poehlein A."/>
            <person name="Muehling M."/>
            <person name="Daniel R."/>
        </authorList>
    </citation>
    <scope>NUCLEOTIDE SEQUENCE</scope>
</reference>
<feature type="region of interest" description="Disordered" evidence="1">
    <location>
        <begin position="1"/>
        <end position="21"/>
    </location>
</feature>
<gene>
    <name evidence="2" type="ORF">GALL_541480</name>
</gene>
<accession>A0A1J5NZN5</accession>